<protein>
    <submittedName>
        <fullName evidence="4">Uncharacterized protein</fullName>
    </submittedName>
</protein>
<dbReference type="EMBL" id="NEMB01000003">
    <property type="protein sequence ID" value="PQQ67604.1"/>
    <property type="molecule type" value="Genomic_DNA"/>
</dbReference>
<dbReference type="SUPFAM" id="SSF49785">
    <property type="entry name" value="Galactose-binding domain-like"/>
    <property type="match status" value="1"/>
</dbReference>
<reference evidence="4 5" key="1">
    <citation type="journal article" date="2018" name="Syst. Appl. Microbiol.">
        <title>Characterization and high-quality draft genome sequence of Herbivorax saccincola A7, an anaerobic, alkaliphilic, thermophilic, cellulolytic, and xylanolytic bacterium.</title>
        <authorList>
            <person name="Aikawa S."/>
            <person name="Baramee S."/>
            <person name="Sermsathanaswadi J."/>
            <person name="Thianheng P."/>
            <person name="Tachaapaikoon C."/>
            <person name="Shikata A."/>
            <person name="Waeonukul R."/>
            <person name="Pason P."/>
            <person name="Ratanakhanokchai K."/>
            <person name="Kosugi A."/>
        </authorList>
    </citation>
    <scope>NUCLEOTIDE SEQUENCE [LARGE SCALE GENOMIC DNA]</scope>
    <source>
        <strain evidence="4 5">A7</strain>
    </source>
</reference>
<feature type="domain" description="Dockerin" evidence="3">
    <location>
        <begin position="95"/>
        <end position="159"/>
    </location>
</feature>
<gene>
    <name evidence="4" type="ORF">B9R14_13170</name>
</gene>
<dbReference type="Proteomes" id="UP000239720">
    <property type="component" value="Unassembled WGS sequence"/>
</dbReference>
<dbReference type="InterPro" id="IPR036439">
    <property type="entry name" value="Dockerin_dom_sf"/>
</dbReference>
<evidence type="ECO:0000259" key="3">
    <source>
        <dbReference type="PROSITE" id="PS51766"/>
    </source>
</evidence>
<evidence type="ECO:0000313" key="5">
    <source>
        <dbReference type="Proteomes" id="UP000239720"/>
    </source>
</evidence>
<dbReference type="SUPFAM" id="SSF63446">
    <property type="entry name" value="Type I dockerin domain"/>
    <property type="match status" value="1"/>
</dbReference>
<sequence>MLTFKNIDFGSGANTFTARVASDADRTVDIEIRSNSATGTCVGTLTVNSTGDWDVYEEMSTSISDLTGVNDIVLVFSGPVNIDWFTFGKTGNGGSEPLLGDITGDGVINSADVGLLKRHLLEIVTLEEPSIDDLNKDGGVDSIDCGLLTRYVLEIIDSF</sequence>
<dbReference type="PROSITE" id="PS00448">
    <property type="entry name" value="CLOS_CELLULOSOME_RPT"/>
    <property type="match status" value="1"/>
</dbReference>
<dbReference type="InterPro" id="IPR008979">
    <property type="entry name" value="Galactose-bd-like_sf"/>
</dbReference>
<evidence type="ECO:0000259" key="2">
    <source>
        <dbReference type="PROSITE" id="PS51175"/>
    </source>
</evidence>
<dbReference type="InterPro" id="IPR016134">
    <property type="entry name" value="Dockerin_dom"/>
</dbReference>
<dbReference type="InterPro" id="IPR005084">
    <property type="entry name" value="CBM6"/>
</dbReference>
<organism evidence="4 5">
    <name type="scientific">Acetivibrio saccincola</name>
    <dbReference type="NCBI Taxonomy" id="1677857"/>
    <lineage>
        <taxon>Bacteria</taxon>
        <taxon>Bacillati</taxon>
        <taxon>Bacillota</taxon>
        <taxon>Clostridia</taxon>
        <taxon>Eubacteriales</taxon>
        <taxon>Oscillospiraceae</taxon>
        <taxon>Acetivibrio</taxon>
    </lineage>
</organism>
<comment type="caution">
    <text evidence="4">The sequence shown here is derived from an EMBL/GenBank/DDBJ whole genome shotgun (WGS) entry which is preliminary data.</text>
</comment>
<name>A0A2S8RCS9_9FIRM</name>
<keyword evidence="1" id="KW-0732">Signal</keyword>
<evidence type="ECO:0000256" key="1">
    <source>
        <dbReference type="ARBA" id="ARBA00022729"/>
    </source>
</evidence>
<dbReference type="Pfam" id="PF00404">
    <property type="entry name" value="Dockerin_1"/>
    <property type="match status" value="1"/>
</dbReference>
<dbReference type="InterPro" id="IPR002105">
    <property type="entry name" value="Dockerin_1_rpt"/>
</dbReference>
<dbReference type="Gene3D" id="2.60.120.260">
    <property type="entry name" value="Galactose-binding domain-like"/>
    <property type="match status" value="1"/>
</dbReference>
<accession>A0A2S8RCS9</accession>
<dbReference type="InterPro" id="IPR006584">
    <property type="entry name" value="Cellulose-bd_IV"/>
</dbReference>
<dbReference type="PROSITE" id="PS51175">
    <property type="entry name" value="CBM6"/>
    <property type="match status" value="1"/>
</dbReference>
<dbReference type="GO" id="GO:0004553">
    <property type="term" value="F:hydrolase activity, hydrolyzing O-glycosyl compounds"/>
    <property type="evidence" value="ECO:0007669"/>
    <property type="project" value="InterPro"/>
</dbReference>
<proteinExistence type="predicted"/>
<dbReference type="SMART" id="SM00606">
    <property type="entry name" value="CBD_IV"/>
    <property type="match status" value="1"/>
</dbReference>
<dbReference type="GO" id="GO:0030246">
    <property type="term" value="F:carbohydrate binding"/>
    <property type="evidence" value="ECO:0007669"/>
    <property type="project" value="InterPro"/>
</dbReference>
<dbReference type="Pfam" id="PF03422">
    <property type="entry name" value="CBM_6"/>
    <property type="match status" value="1"/>
</dbReference>
<dbReference type="Gene3D" id="1.10.1330.10">
    <property type="entry name" value="Dockerin domain"/>
    <property type="match status" value="1"/>
</dbReference>
<dbReference type="RefSeq" id="WP_101301392.1">
    <property type="nucleotide sequence ID" value="NZ_CP025197.1"/>
</dbReference>
<dbReference type="AlphaFoldDB" id="A0A2S8RCS9"/>
<dbReference type="CDD" id="cd04084">
    <property type="entry name" value="CBM6_xylanase-like"/>
    <property type="match status" value="1"/>
</dbReference>
<dbReference type="PROSITE" id="PS51766">
    <property type="entry name" value="DOCKERIN"/>
    <property type="match status" value="1"/>
</dbReference>
<evidence type="ECO:0000313" key="4">
    <source>
        <dbReference type="EMBL" id="PQQ67604.1"/>
    </source>
</evidence>
<dbReference type="GO" id="GO:0000272">
    <property type="term" value="P:polysaccharide catabolic process"/>
    <property type="evidence" value="ECO:0007669"/>
    <property type="project" value="InterPro"/>
</dbReference>
<dbReference type="CDD" id="cd14256">
    <property type="entry name" value="Dockerin_I"/>
    <property type="match status" value="1"/>
</dbReference>
<feature type="domain" description="CBM6" evidence="2">
    <location>
        <begin position="1"/>
        <end position="88"/>
    </location>
</feature>